<evidence type="ECO:0000313" key="3">
    <source>
        <dbReference type="Proteomes" id="UP000078368"/>
    </source>
</evidence>
<protein>
    <recommendedName>
        <fullName evidence="1">Bacterial SCP orthologue domain-containing protein</fullName>
    </recommendedName>
</protein>
<gene>
    <name evidence="2" type="ORF">A4H34_00925</name>
</gene>
<dbReference type="EMBL" id="LVZK01000001">
    <property type="protein sequence ID" value="OAP85787.1"/>
    <property type="molecule type" value="Genomic_DNA"/>
</dbReference>
<evidence type="ECO:0000313" key="2">
    <source>
        <dbReference type="EMBL" id="OAP85787.1"/>
    </source>
</evidence>
<dbReference type="Gene3D" id="3.30.1050.40">
    <property type="match status" value="1"/>
</dbReference>
<dbReference type="RefSeq" id="WP_009198368.1">
    <property type="nucleotide sequence ID" value="NZ_LVZK01000001.1"/>
</dbReference>
<evidence type="ECO:0000259" key="1">
    <source>
        <dbReference type="Pfam" id="PF17844"/>
    </source>
</evidence>
<sequence>MPGTIEPHEAMPLLSRAAAGETLESGQARTAARFALRELAQRCPGHSVEVRVPFAGAVQIGRGPAHRRGTPPNVVEMEVGVFLGLVVGSMTWNDAERSGKATASGARADLGPCFPLFTDATLGRWAE</sequence>
<name>A0A179B238_9ACTO</name>
<comment type="caution">
    <text evidence="2">The sequence shown here is derived from an EMBL/GenBank/DDBJ whole genome shotgun (WGS) entry which is preliminary data.</text>
</comment>
<proteinExistence type="predicted"/>
<dbReference type="InterPro" id="IPR041629">
    <property type="entry name" value="SCP_3"/>
</dbReference>
<feature type="domain" description="Bacterial SCP orthologue" evidence="1">
    <location>
        <begin position="27"/>
        <end position="116"/>
    </location>
</feature>
<dbReference type="STRING" id="1823756.A4H34_00925"/>
<dbReference type="Pfam" id="PF17844">
    <property type="entry name" value="SCP_3"/>
    <property type="match status" value="1"/>
</dbReference>
<organism evidence="2 3">
    <name type="scientific">Peptidiphaga gingivicola</name>
    <dbReference type="NCBI Taxonomy" id="2741497"/>
    <lineage>
        <taxon>Bacteria</taxon>
        <taxon>Bacillati</taxon>
        <taxon>Actinomycetota</taxon>
        <taxon>Actinomycetes</taxon>
        <taxon>Actinomycetales</taxon>
        <taxon>Actinomycetaceae</taxon>
        <taxon>Peptidiphaga</taxon>
    </lineage>
</organism>
<dbReference type="AlphaFoldDB" id="A0A179B238"/>
<reference evidence="2 3" key="1">
    <citation type="submission" date="2016-04" db="EMBL/GenBank/DDBJ databases">
        <title>Peptidophaga gingivicola gen. nov., sp. nov., isolated from human subgingival plaque.</title>
        <authorList>
            <person name="Beall C.J."/>
            <person name="Mokrzan E.M."/>
            <person name="Griffen A.L."/>
            <person name="Leys E.J."/>
        </authorList>
    </citation>
    <scope>NUCLEOTIDE SEQUENCE [LARGE SCALE GENOMIC DNA]</scope>
    <source>
        <strain evidence="2 3">BA112</strain>
    </source>
</reference>
<accession>A0A179B238</accession>
<dbReference type="Proteomes" id="UP000078368">
    <property type="component" value="Unassembled WGS sequence"/>
</dbReference>
<keyword evidence="3" id="KW-1185">Reference proteome</keyword>